<evidence type="ECO:0000259" key="1">
    <source>
        <dbReference type="PROSITE" id="PS51704"/>
    </source>
</evidence>
<feature type="domain" description="GP-PDE" evidence="1">
    <location>
        <begin position="1"/>
        <end position="230"/>
    </location>
</feature>
<evidence type="ECO:0000313" key="3">
    <source>
        <dbReference type="Proteomes" id="UP000236584"/>
    </source>
</evidence>
<name>A0A2I8VQ53_9EURY</name>
<dbReference type="InterPro" id="IPR017946">
    <property type="entry name" value="PLC-like_Pdiesterase_TIM-brl"/>
</dbReference>
<proteinExistence type="predicted"/>
<dbReference type="PANTHER" id="PTHR46211:SF14">
    <property type="entry name" value="GLYCEROPHOSPHODIESTER PHOSPHODIESTERASE"/>
    <property type="match status" value="1"/>
</dbReference>
<accession>A0A2I8VQ53</accession>
<evidence type="ECO:0000313" key="2">
    <source>
        <dbReference type="EMBL" id="AUV84026.1"/>
    </source>
</evidence>
<organism evidence="2 3">
    <name type="scientific">Salinigranum rubrum</name>
    <dbReference type="NCBI Taxonomy" id="755307"/>
    <lineage>
        <taxon>Archaea</taxon>
        <taxon>Methanobacteriati</taxon>
        <taxon>Methanobacteriota</taxon>
        <taxon>Stenosarchaea group</taxon>
        <taxon>Halobacteria</taxon>
        <taxon>Halobacteriales</taxon>
        <taxon>Haloferacaceae</taxon>
        <taxon>Salinigranum</taxon>
    </lineage>
</organism>
<dbReference type="GO" id="GO:0008081">
    <property type="term" value="F:phosphoric diester hydrolase activity"/>
    <property type="evidence" value="ECO:0007669"/>
    <property type="project" value="InterPro"/>
</dbReference>
<dbReference type="SUPFAM" id="SSF51695">
    <property type="entry name" value="PLC-like phosphodiesterases"/>
    <property type="match status" value="1"/>
</dbReference>
<reference evidence="2 3" key="1">
    <citation type="submission" date="2018-01" db="EMBL/GenBank/DDBJ databases">
        <title>Complete genome sequence of Salinigranum rubrum GX10T, an extremely halophilic archaeon isolated from a marine solar saltern.</title>
        <authorList>
            <person name="Han S."/>
        </authorList>
    </citation>
    <scope>NUCLEOTIDE SEQUENCE [LARGE SCALE GENOMIC DNA]</scope>
    <source>
        <strain evidence="2 3">GX10</strain>
    </source>
</reference>
<dbReference type="AlphaFoldDB" id="A0A2I8VQ53"/>
<dbReference type="GO" id="GO:0006629">
    <property type="term" value="P:lipid metabolic process"/>
    <property type="evidence" value="ECO:0007669"/>
    <property type="project" value="InterPro"/>
</dbReference>
<dbReference type="PANTHER" id="PTHR46211">
    <property type="entry name" value="GLYCEROPHOSPHORYL DIESTER PHOSPHODIESTERASE"/>
    <property type="match status" value="1"/>
</dbReference>
<keyword evidence="3" id="KW-1185">Reference proteome</keyword>
<gene>
    <name evidence="2" type="ORF">C2R22_16305</name>
</gene>
<dbReference type="CDD" id="cd08556">
    <property type="entry name" value="GDPD"/>
    <property type="match status" value="1"/>
</dbReference>
<dbReference type="Proteomes" id="UP000236584">
    <property type="component" value="Chromosome"/>
</dbReference>
<dbReference type="Pfam" id="PF03009">
    <property type="entry name" value="GDPD"/>
    <property type="match status" value="1"/>
</dbReference>
<dbReference type="InterPro" id="IPR030395">
    <property type="entry name" value="GP_PDE_dom"/>
</dbReference>
<dbReference type="PROSITE" id="PS51704">
    <property type="entry name" value="GP_PDE"/>
    <property type="match status" value="1"/>
</dbReference>
<protein>
    <submittedName>
        <fullName evidence="2">Glycerophosphodiester phosphodiesterase</fullName>
    </submittedName>
</protein>
<dbReference type="Gene3D" id="3.20.20.190">
    <property type="entry name" value="Phosphatidylinositol (PI) phosphodiesterase"/>
    <property type="match status" value="1"/>
</dbReference>
<dbReference type="KEGG" id="srub:C2R22_16305"/>
<sequence length="230" mass="25031">MTQRKADMIEIDVMPCGTGEIVVFHDSQLSSRDGGTQGLTDAEGTVWETDRETVTSAEVLESGETVPLLTDVMDAIPSEVGVNLEFKERGNMSWTEFADETLSIAADYDNEILVSSFAEGAVAAVAENYPDVPLAYLFWNDIEAGVEVTDEYDCDAMNVPYNMVQGAPFFSDDIGFDNIPEGGYADVDLVAAADERGIDLNVWTVQSWYQAEQLVQAGVDGLISDFPNVL</sequence>
<dbReference type="EMBL" id="CP026309">
    <property type="protein sequence ID" value="AUV84026.1"/>
    <property type="molecule type" value="Genomic_DNA"/>
</dbReference>